<dbReference type="PANTHER" id="PTHR23019">
    <property type="entry name" value="NUCLEAR PORE MEMBRANE GLYCOPROTEIN GP210-RELATED"/>
    <property type="match status" value="1"/>
</dbReference>
<evidence type="ECO:0000256" key="1">
    <source>
        <dbReference type="ARBA" id="ARBA00004590"/>
    </source>
</evidence>
<dbReference type="PANTHER" id="PTHR23019:SF0">
    <property type="entry name" value="NUCLEAR PORE MEMBRANE GLYCOPROTEIN 210"/>
    <property type="match status" value="1"/>
</dbReference>
<organism evidence="26 27">
    <name type="scientific">Aquatica leii</name>
    <dbReference type="NCBI Taxonomy" id="1421715"/>
    <lineage>
        <taxon>Eukaryota</taxon>
        <taxon>Metazoa</taxon>
        <taxon>Ecdysozoa</taxon>
        <taxon>Arthropoda</taxon>
        <taxon>Hexapoda</taxon>
        <taxon>Insecta</taxon>
        <taxon>Pterygota</taxon>
        <taxon>Neoptera</taxon>
        <taxon>Endopterygota</taxon>
        <taxon>Coleoptera</taxon>
        <taxon>Polyphaga</taxon>
        <taxon>Elateriformia</taxon>
        <taxon>Elateroidea</taxon>
        <taxon>Lampyridae</taxon>
        <taxon>Luciolinae</taxon>
        <taxon>Aquatica</taxon>
    </lineage>
</organism>
<evidence type="ECO:0000259" key="18">
    <source>
        <dbReference type="Pfam" id="PF22963"/>
    </source>
</evidence>
<keyword evidence="6" id="KW-0732">Signal</keyword>
<dbReference type="GO" id="GO:0005200">
    <property type="term" value="F:structural constituent of cytoskeleton"/>
    <property type="evidence" value="ECO:0007669"/>
    <property type="project" value="InterPro"/>
</dbReference>
<dbReference type="InterPro" id="IPR056898">
    <property type="entry name" value="Ig_NUP210_6th"/>
</dbReference>
<dbReference type="InterPro" id="IPR055096">
    <property type="entry name" value="Ig_NUP210_1st"/>
</dbReference>
<dbReference type="InterPro" id="IPR045197">
    <property type="entry name" value="NUP210-like"/>
</dbReference>
<reference evidence="27" key="1">
    <citation type="submission" date="2023-01" db="EMBL/GenBank/DDBJ databases">
        <title>Key to firefly adult light organ development and bioluminescence: homeobox transcription factors regulate luciferase expression and transportation to peroxisome.</title>
        <authorList>
            <person name="Fu X."/>
        </authorList>
    </citation>
    <scope>NUCLEOTIDE SEQUENCE [LARGE SCALE GENOMIC DNA]</scope>
</reference>
<evidence type="ECO:0000259" key="25">
    <source>
        <dbReference type="Pfam" id="PF26181"/>
    </source>
</evidence>
<dbReference type="EMBL" id="JARPUR010000001">
    <property type="protein sequence ID" value="KAK4884343.1"/>
    <property type="molecule type" value="Genomic_DNA"/>
</dbReference>
<dbReference type="PROSITE" id="PS00228">
    <property type="entry name" value="TUBULIN_B_AUTOREG"/>
    <property type="match status" value="1"/>
</dbReference>
<dbReference type="PRINTS" id="PR01163">
    <property type="entry name" value="BETATUBULIN"/>
</dbReference>
<gene>
    <name evidence="26" type="ORF">RN001_000614</name>
</gene>
<evidence type="ECO:0000256" key="11">
    <source>
        <dbReference type="ARBA" id="ARBA00023180"/>
    </source>
</evidence>
<keyword evidence="10 13" id="KW-0472">Membrane</keyword>
<protein>
    <recommendedName>
        <fullName evidence="28">Nuclear pore membrane glycoprotein 210</fullName>
    </recommendedName>
</protein>
<dbReference type="GO" id="GO:0007017">
    <property type="term" value="P:microtubule-based process"/>
    <property type="evidence" value="ECO:0007669"/>
    <property type="project" value="InterPro"/>
</dbReference>
<keyword evidence="4 13" id="KW-0812">Transmembrane</keyword>
<dbReference type="Pfam" id="PF22959">
    <property type="entry name" value="Ig_NUP210_15th"/>
    <property type="match status" value="1"/>
</dbReference>
<evidence type="ECO:0000313" key="26">
    <source>
        <dbReference type="EMBL" id="KAK4884343.1"/>
    </source>
</evidence>
<evidence type="ECO:0000259" key="16">
    <source>
        <dbReference type="Pfam" id="PF22959"/>
    </source>
</evidence>
<dbReference type="Pfam" id="PF24935">
    <property type="entry name" value="Ig_NUP210_6th"/>
    <property type="match status" value="1"/>
</dbReference>
<dbReference type="FunFam" id="3.40.50.1440:FF:000018">
    <property type="entry name" value="Tubulin beta chain, putative"/>
    <property type="match status" value="1"/>
</dbReference>
<feature type="domain" description="NUP210 C-terminal Ig-like" evidence="15">
    <location>
        <begin position="1624"/>
        <end position="1784"/>
    </location>
</feature>
<feature type="domain" description="NUP210 Ig-like" evidence="17">
    <location>
        <begin position="711"/>
        <end position="811"/>
    </location>
</feature>
<dbReference type="InterPro" id="IPR003008">
    <property type="entry name" value="Tubulin_FtsZ_GTPase"/>
</dbReference>
<evidence type="ECO:0000256" key="9">
    <source>
        <dbReference type="ARBA" id="ARBA00023134"/>
    </source>
</evidence>
<keyword evidence="27" id="KW-1185">Reference proteome</keyword>
<evidence type="ECO:0008006" key="28">
    <source>
        <dbReference type="Google" id="ProtNLM"/>
    </source>
</evidence>
<dbReference type="InterPro" id="IPR056899">
    <property type="entry name" value="Ig_NUP210_9th"/>
</dbReference>
<dbReference type="InterPro" id="IPR055094">
    <property type="entry name" value="NUP210_Ig15"/>
</dbReference>
<dbReference type="PRINTS" id="PR01161">
    <property type="entry name" value="TUBULIN"/>
</dbReference>
<feature type="domain" description="NUP210 Ig-like" evidence="19">
    <location>
        <begin position="100"/>
        <end position="189"/>
    </location>
</feature>
<feature type="domain" description="NUP210 Ig-like" evidence="20">
    <location>
        <begin position="198"/>
        <end position="301"/>
    </location>
</feature>
<dbReference type="InterPro" id="IPR055097">
    <property type="entry name" value="Ig_NUP210_2nd"/>
</dbReference>
<dbReference type="InterPro" id="IPR055099">
    <property type="entry name" value="Ig_NUP210_7th"/>
</dbReference>
<dbReference type="InterPro" id="IPR002453">
    <property type="entry name" value="Beta_tubulin"/>
</dbReference>
<feature type="domain" description="NUP210 Ig-like" evidence="22">
    <location>
        <begin position="598"/>
        <end position="686"/>
    </location>
</feature>
<feature type="domain" description="Tubulin/FtsZ GTPase" evidence="14">
    <location>
        <begin position="3"/>
        <end position="97"/>
    </location>
</feature>
<dbReference type="InterPro" id="IPR008964">
    <property type="entry name" value="Invasin/intimin_cell_adhesion"/>
</dbReference>
<evidence type="ECO:0000256" key="10">
    <source>
        <dbReference type="ARBA" id="ARBA00023136"/>
    </source>
</evidence>
<name>A0AAN7QM45_9COLE</name>
<dbReference type="GO" id="GO:0005643">
    <property type="term" value="C:nuclear pore"/>
    <property type="evidence" value="ECO:0007669"/>
    <property type="project" value="TreeGrafter"/>
</dbReference>
<evidence type="ECO:0000256" key="3">
    <source>
        <dbReference type="ARBA" id="ARBA00009636"/>
    </source>
</evidence>
<feature type="domain" description="NUP210 Ig-like" evidence="16">
    <location>
        <begin position="1441"/>
        <end position="1541"/>
    </location>
</feature>
<keyword evidence="11" id="KW-0325">Glycoprotein</keyword>
<dbReference type="InterPro" id="IPR058779">
    <property type="entry name" value="Ig_NUP210_13th"/>
</dbReference>
<dbReference type="SUPFAM" id="SSF52490">
    <property type="entry name" value="Tubulin nucleotide-binding domain-like"/>
    <property type="match status" value="1"/>
</dbReference>
<evidence type="ECO:0000259" key="15">
    <source>
        <dbReference type="Pfam" id="PF22957"/>
    </source>
</evidence>
<dbReference type="InterPro" id="IPR055098">
    <property type="entry name" value="Ig_NUP210_3rd"/>
</dbReference>
<dbReference type="Pfam" id="PF22962">
    <property type="entry name" value="Ig_NUP210_7th"/>
    <property type="match status" value="1"/>
</dbReference>
<dbReference type="Pfam" id="PF22957">
    <property type="entry name" value="NUP210_Ig"/>
    <property type="match status" value="1"/>
</dbReference>
<dbReference type="GO" id="GO:0003924">
    <property type="term" value="F:GTPase activity"/>
    <property type="evidence" value="ECO:0007669"/>
    <property type="project" value="InterPro"/>
</dbReference>
<proteinExistence type="inferred from homology"/>
<keyword evidence="8 13" id="KW-1133">Transmembrane helix</keyword>
<evidence type="ECO:0000256" key="12">
    <source>
        <dbReference type="ARBA" id="ARBA00023242"/>
    </source>
</evidence>
<comment type="caution">
    <text evidence="26">The sequence shown here is derived from an EMBL/GenBank/DDBJ whole genome shotgun (WGS) entry which is preliminary data.</text>
</comment>
<evidence type="ECO:0000259" key="22">
    <source>
        <dbReference type="Pfam" id="PF24935"/>
    </source>
</evidence>
<evidence type="ECO:0000256" key="5">
    <source>
        <dbReference type="ARBA" id="ARBA00022701"/>
    </source>
</evidence>
<dbReference type="Pfam" id="PF22969">
    <property type="entry name" value="Ig_NUP210_2nd"/>
    <property type="match status" value="1"/>
</dbReference>
<dbReference type="GO" id="GO:0005874">
    <property type="term" value="C:microtubule"/>
    <property type="evidence" value="ECO:0007669"/>
    <property type="project" value="UniProtKB-KW"/>
</dbReference>
<accession>A0AAN7QM45</accession>
<evidence type="ECO:0000256" key="4">
    <source>
        <dbReference type="ARBA" id="ARBA00022692"/>
    </source>
</evidence>
<dbReference type="InterPro" id="IPR000217">
    <property type="entry name" value="Tubulin"/>
</dbReference>
<evidence type="ECO:0000256" key="6">
    <source>
        <dbReference type="ARBA" id="ARBA00022729"/>
    </source>
</evidence>
<keyword evidence="12" id="KW-0539">Nucleus</keyword>
<dbReference type="Pfam" id="PF25354">
    <property type="entry name" value="Ig_NUP210_16th"/>
    <property type="match status" value="1"/>
</dbReference>
<evidence type="ECO:0000256" key="13">
    <source>
        <dbReference type="SAM" id="Phobius"/>
    </source>
</evidence>
<sequence>MREIVHIQAGQCGNQIGAKFWEVISDEHGIDPTGTYHGDSDLQLERINVYYNEATGGKYVPRAVLVDLEPGTMDSVRSGPFGQIFRPDNFVFGQSGAVSSKLNVPRVLLPIFNDFSTKFTLEATDGDCYKWTTSRTDIIKLIPFNNDNLDCSSKVIVSTITKERTRNMAVVLAEDFYTNQVLRCDIIVDVIDSLDIITTTKELYVEEAPEAFEVRAYDSQGNEFTTLQGVEFEWNIMASSGTKGVTGLRFMSFKDSPYETPPTIENFEKIDKKGHIVLLSGVKTGSAKVTVKLPHNEYKDLRVDEVHLSVIANLIVTPAEAYIMIGDTVPLTIIQMNSGRMLTVDLSSTQYYLDVQYKDIASVDTASGIVTGLAEGKTKIILYDKNVEDNENGKFPSCTINVVIPAYMTLNILPYRNWAVLMSEHHDIVAEVYSSNDFKLYIGDETSVTIEVGSIFHVQERSSNGSWLTGWAKEEGVTPIHGILNGVVNSKLAIFNTDVKITASAELLVFSHISLTPSEVILPWDPVLKPKYEIEIVAQGGDGNFFWASSNQTVGVVTQAGLVRTHFHGVFDITAAMMRNHHNKESAIFYILPPTKIEIVEYTMEAEIGQVMYIHVALYANRTIKAKTESYLIPFTQCHEIPFKMKFSNPNFVYQSASGIKSVGTSCATMGVVGNTIGISKVTVSYVVDNIVLEDSVTVSTHEALQMLHPAQKTIALEVDSSTSVIFAGGPRPFVGRPSVYKRTVASKYKNIVTVKDITDEHQSNRDDIVVLKVYCLRLGNSLVTLLIDNNPLLPNTKNKKSYAEITVICTTPYTISLHPLIQIADTNACPMDVSADRIIIPSYKTTEIDVKVRDSNNNLFSNPSALDLYWNLSPADSADLGNSEGVFSRNVTENGITFTNGSYQTITPKSTAGILKLSVGINSKTKSVEECLKKDQLDCIQDEIYLYLGEDATVSPNTIIVYNHFNNKNRVLVNHGSGYYELAFSSVSVAEVKYLETTRELEILPLSEGEVHVTLKDLCFPSPPVGINVFVVSISSIKVEMSDKVEIGKCISAIVRVYDRYDNAITLPDYEVSKLTTDLENTIVIIKQNMERPTSAENINYLITGTELGKTQIKFSLGEISSSSMDVQVFPPLKLTPRNVTVLLGSIFEYTVNGGPQPNILEFKAINETITDINDAGLIKTLAWGHTKIQAYSVGTNSINGQRIVYSFDEVDLYVIPMKGIKIVSPLLRFQVGATVPMWASGLPDQLSPMVIGSIRKPFRFYWSVDDQDIVKVNNIFKKYGVEYLSEDEVCIHITGQSPGRTTIRLKIVVPGIVSESYNSHITYTDSVEVEIFEKFVLESPNSIDGKYVLMAEHSTLQLQTNMDGFKQLQYVVSSFTEAIATDEVSNKTSLTVPKHRLTISNSGLVHSYGIFGLAHVIIKAVDKFNLKQMINVIIEVKPVHYMLLNAVANWRVNAALPVEALPLGTEFQIQATYYDNSGTQFAAANLKLSTRSTRHDLVHIRPGLDNTSILVSTKKSGDTILRGFTSGVYKNSDFIKLRVDSILTPSNDDLTVGDIVCFWTPVTDLNNIPGTWSSSDESLLKIEKKSGIGSVVNVRTGQVTVGHTLHPSAAIHFNIVSANEIILFPNTQKVLTNCPDANPYRVPLVIASDTFSGKMNNLVHSWDCHSHLSSVVTQYPFTCYFDFAGDIENVDIYQLFDIRSGFDISTGQYTCDIYAKPDVKMNVSDLLGNISVWAILKGIELKSRPAQIPFVPAISVSPQLTLPEGSYSAPLIIRGVNLVLDQVQVLPVDKNLLNVKSGDRSEANVLTHVIELLDYHWKLDELGDPLTIIVSSPLTNQVIKVYVTFKKTGNLLGTTEKGFFQHSPLVTFFYTYRQLIAVAASMFLLFFITFYAYSQFIQPVIHVNTPSLHRTSNQYSGASSYQSFSASNASRQNLSSTRRVSFGNKEPVYGDPNTFYSTSPDLRRTRRFM</sequence>
<dbReference type="Gene3D" id="3.40.50.1440">
    <property type="entry name" value="Tubulin/FtsZ, GTPase domain"/>
    <property type="match status" value="1"/>
</dbReference>
<dbReference type="GO" id="GO:0005525">
    <property type="term" value="F:GTP binding"/>
    <property type="evidence" value="ECO:0007669"/>
    <property type="project" value="UniProtKB-KW"/>
</dbReference>
<feature type="domain" description="NUP210 Ig-like" evidence="18">
    <location>
        <begin position="312"/>
        <end position="405"/>
    </location>
</feature>
<evidence type="ECO:0000259" key="17">
    <source>
        <dbReference type="Pfam" id="PF22962"/>
    </source>
</evidence>
<dbReference type="Pfam" id="PF24902">
    <property type="entry name" value="Ig_NUP210_9th"/>
    <property type="match status" value="1"/>
</dbReference>
<comment type="similarity">
    <text evidence="3">Belongs to the tubulin family.</text>
</comment>
<comment type="similarity">
    <text evidence="2">Belongs to the NUP210 family.</text>
</comment>
<dbReference type="InterPro" id="IPR013838">
    <property type="entry name" value="Beta-tubulin_BS"/>
</dbReference>
<feature type="domain" description="NUP210 Ig-like" evidence="25">
    <location>
        <begin position="1219"/>
        <end position="1333"/>
    </location>
</feature>
<comment type="subcellular location">
    <subcellularLocation>
        <location evidence="1">Nucleus membrane</location>
        <topology evidence="1">Single-pass membrane protein</topology>
    </subcellularLocation>
</comment>
<evidence type="ECO:0000259" key="19">
    <source>
        <dbReference type="Pfam" id="PF22967"/>
    </source>
</evidence>
<feature type="domain" description="NUP210 Ig-like" evidence="24">
    <location>
        <begin position="1548"/>
        <end position="1608"/>
    </location>
</feature>
<evidence type="ECO:0000256" key="7">
    <source>
        <dbReference type="ARBA" id="ARBA00022741"/>
    </source>
</evidence>
<dbReference type="Pfam" id="PF24991">
    <property type="entry name" value="Ig_NUP210_4th"/>
    <property type="match status" value="1"/>
</dbReference>
<evidence type="ECO:0000259" key="23">
    <source>
        <dbReference type="Pfam" id="PF24991"/>
    </source>
</evidence>
<dbReference type="Pfam" id="PF00091">
    <property type="entry name" value="Tubulin"/>
    <property type="match status" value="1"/>
</dbReference>
<dbReference type="GO" id="GO:0031965">
    <property type="term" value="C:nuclear membrane"/>
    <property type="evidence" value="ECO:0007669"/>
    <property type="project" value="UniProtKB-SubCell"/>
</dbReference>
<feature type="domain" description="NUP210 fourth Ig-like" evidence="23">
    <location>
        <begin position="417"/>
        <end position="490"/>
    </location>
</feature>
<dbReference type="Proteomes" id="UP001353858">
    <property type="component" value="Unassembled WGS sequence"/>
</dbReference>
<feature type="transmembrane region" description="Helical" evidence="13">
    <location>
        <begin position="1877"/>
        <end position="1895"/>
    </location>
</feature>
<dbReference type="Pfam" id="PF26182">
    <property type="entry name" value="Ig_NUP210_5th"/>
    <property type="match status" value="1"/>
</dbReference>
<dbReference type="Pfam" id="PF22963">
    <property type="entry name" value="Ig_NUP210_3rd"/>
    <property type="match status" value="1"/>
</dbReference>
<evidence type="ECO:0000259" key="24">
    <source>
        <dbReference type="Pfam" id="PF25354"/>
    </source>
</evidence>
<feature type="domain" description="NUP210 Ig-like" evidence="21">
    <location>
        <begin position="955"/>
        <end position="1023"/>
    </location>
</feature>
<dbReference type="SUPFAM" id="SSF49373">
    <property type="entry name" value="Invasin/intimin cell-adhesion fragments"/>
    <property type="match status" value="1"/>
</dbReference>
<dbReference type="InterPro" id="IPR057586">
    <property type="entry name" value="Ig_NUP210_16th"/>
</dbReference>
<evidence type="ECO:0000259" key="20">
    <source>
        <dbReference type="Pfam" id="PF22969"/>
    </source>
</evidence>
<evidence type="ECO:0000259" key="21">
    <source>
        <dbReference type="Pfam" id="PF24902"/>
    </source>
</evidence>
<dbReference type="InterPro" id="IPR056897">
    <property type="entry name" value="Ig_NUP210_4th"/>
</dbReference>
<dbReference type="InterPro" id="IPR055095">
    <property type="entry name" value="NUP210_Ig_C"/>
</dbReference>
<evidence type="ECO:0000313" key="27">
    <source>
        <dbReference type="Proteomes" id="UP001353858"/>
    </source>
</evidence>
<dbReference type="Pfam" id="PF26181">
    <property type="entry name" value="Ig_NUP210_13th"/>
    <property type="match status" value="1"/>
</dbReference>
<evidence type="ECO:0000256" key="8">
    <source>
        <dbReference type="ARBA" id="ARBA00022989"/>
    </source>
</evidence>
<keyword evidence="9" id="KW-0342">GTP-binding</keyword>
<evidence type="ECO:0000259" key="14">
    <source>
        <dbReference type="Pfam" id="PF00091"/>
    </source>
</evidence>
<keyword evidence="5" id="KW-0493">Microtubule</keyword>
<evidence type="ECO:0000256" key="2">
    <source>
        <dbReference type="ARBA" id="ARBA00007313"/>
    </source>
</evidence>
<dbReference type="Pfam" id="PF22967">
    <property type="entry name" value="Ig_NUP210_1st"/>
    <property type="match status" value="1"/>
</dbReference>
<dbReference type="InterPro" id="IPR036525">
    <property type="entry name" value="Tubulin/FtsZ_GTPase_sf"/>
</dbReference>
<keyword evidence="7" id="KW-0547">Nucleotide-binding</keyword>